<comment type="caution">
    <text evidence="5">The sequence shown here is derived from an EMBL/GenBank/DDBJ whole genome shotgun (WGS) entry which is preliminary data.</text>
</comment>
<dbReference type="InterPro" id="IPR003646">
    <property type="entry name" value="SH3-like_bac-type"/>
</dbReference>
<gene>
    <name evidence="5" type="ORF">GKS16_06200</name>
</gene>
<evidence type="ECO:0000256" key="3">
    <source>
        <dbReference type="SAM" id="SignalP"/>
    </source>
</evidence>
<evidence type="ECO:0000313" key="5">
    <source>
        <dbReference type="EMBL" id="MTD01858.1"/>
    </source>
</evidence>
<comment type="catalytic activity">
    <reaction evidence="1">
        <text>Hydrolyzes the link between N-acetylmuramoyl residues and L-amino acid residues in certain cell-wall glycopeptides.</text>
        <dbReference type="EC" id="3.5.1.28"/>
    </reaction>
</comment>
<dbReference type="AlphaFoldDB" id="A0A6L6G9C3"/>
<dbReference type="Proteomes" id="UP000483839">
    <property type="component" value="Unassembled WGS sequence"/>
</dbReference>
<proteinExistence type="predicted"/>
<dbReference type="Pfam" id="PF05257">
    <property type="entry name" value="CHAP"/>
    <property type="match status" value="1"/>
</dbReference>
<organism evidence="5 6">
    <name type="scientific">Streptococcus uberis</name>
    <dbReference type="NCBI Taxonomy" id="1349"/>
    <lineage>
        <taxon>Bacteria</taxon>
        <taxon>Bacillati</taxon>
        <taxon>Bacillota</taxon>
        <taxon>Bacilli</taxon>
        <taxon>Lactobacillales</taxon>
        <taxon>Streptococcaceae</taxon>
        <taxon>Streptococcus</taxon>
    </lineage>
</organism>
<feature type="domain" description="Peptidase C51" evidence="4">
    <location>
        <begin position="32"/>
        <end position="162"/>
    </location>
</feature>
<keyword evidence="3" id="KW-0732">Signal</keyword>
<dbReference type="EMBL" id="WLXI01000043">
    <property type="protein sequence ID" value="MTD01858.1"/>
    <property type="molecule type" value="Genomic_DNA"/>
</dbReference>
<dbReference type="SMART" id="SM00287">
    <property type="entry name" value="SH3b"/>
    <property type="match status" value="1"/>
</dbReference>
<evidence type="ECO:0000256" key="1">
    <source>
        <dbReference type="ARBA" id="ARBA00001561"/>
    </source>
</evidence>
<accession>A0A6L6G9C3</accession>
<dbReference type="Gene3D" id="3.90.1720.10">
    <property type="entry name" value="endopeptidase domain like (from Nostoc punctiforme)"/>
    <property type="match status" value="1"/>
</dbReference>
<evidence type="ECO:0000256" key="2">
    <source>
        <dbReference type="ARBA" id="ARBA00011901"/>
    </source>
</evidence>
<name>A0A6L6G9C3_STRUB</name>
<sequence length="362" mass="40142">MKFIKILLSQIVSLFLLLTISLHALETVNAAVLGDDYPIAWKSGWGTDTWGMYRRQCTSFVAFRLNQVNGFSIPSGLGNADTWGHIARRMGYPVNDIPAVGAVAWFDKGINGSHLAYGHVSWVAEVNGNLVTLEEYNFDAGQGPEQYHRRVINSHQVSGFIHFKDIDTGNIPISSPMQSPRSTIPNQGSYHFTEKMPIKAQPIANSQAIAFYQAGQMVHYDKTVIADGYQWLSYIAYSGQRRYIPIAKVTSKESSKQEDFAPGDQVTFSGVYQVTQIHGSLLSSKDLAGGEPGPLNWLDPGPVLESNRDGQQSGDQILYPGDFFIIPGNYKVLQIHKETKGLLIQIGNRQTWVSMNKVQKST</sequence>
<dbReference type="Pfam" id="PF08460">
    <property type="entry name" value="SH3_5"/>
    <property type="match status" value="1"/>
</dbReference>
<dbReference type="Gene3D" id="2.30.30.40">
    <property type="entry name" value="SH3 Domains"/>
    <property type="match status" value="1"/>
</dbReference>
<reference evidence="5 6" key="1">
    <citation type="submission" date="2019-11" db="EMBL/GenBank/DDBJ databases">
        <title>Streptococcus uberis isolated from clinical mastitis cases on a southeastern Queensland dairy.</title>
        <authorList>
            <person name="Workentine M.L."/>
            <person name="Price R."/>
            <person name="Olchowy T."/>
        </authorList>
    </citation>
    <scope>NUCLEOTIDE SEQUENCE [LARGE SCALE GENOMIC DNA]</scope>
    <source>
        <strain evidence="5 6">OLC4459-A17</strain>
    </source>
</reference>
<dbReference type="InterPro" id="IPR038765">
    <property type="entry name" value="Papain-like_cys_pep_sf"/>
</dbReference>
<dbReference type="EC" id="3.5.1.28" evidence="2"/>
<dbReference type="PROSITE" id="PS50911">
    <property type="entry name" value="CHAP"/>
    <property type="match status" value="1"/>
</dbReference>
<feature type="chain" id="PRO_5039423691" description="N-acetylmuramoyl-L-alanine amidase" evidence="3">
    <location>
        <begin position="25"/>
        <end position="362"/>
    </location>
</feature>
<dbReference type="RefSeq" id="WP_154590873.1">
    <property type="nucleotide sequence ID" value="NZ_BAABQE010000005.1"/>
</dbReference>
<feature type="signal peptide" evidence="3">
    <location>
        <begin position="1"/>
        <end position="24"/>
    </location>
</feature>
<dbReference type="GO" id="GO:0008745">
    <property type="term" value="F:N-acetylmuramoyl-L-alanine amidase activity"/>
    <property type="evidence" value="ECO:0007669"/>
    <property type="project" value="UniProtKB-EC"/>
</dbReference>
<evidence type="ECO:0000313" key="6">
    <source>
        <dbReference type="Proteomes" id="UP000483839"/>
    </source>
</evidence>
<dbReference type="SUPFAM" id="SSF54001">
    <property type="entry name" value="Cysteine proteinases"/>
    <property type="match status" value="1"/>
</dbReference>
<evidence type="ECO:0000259" key="4">
    <source>
        <dbReference type="PROSITE" id="PS50911"/>
    </source>
</evidence>
<dbReference type="InterPro" id="IPR007921">
    <property type="entry name" value="CHAP_dom"/>
</dbReference>
<protein>
    <recommendedName>
        <fullName evidence="2">N-acetylmuramoyl-L-alanine amidase</fullName>
        <ecNumber evidence="2">3.5.1.28</ecNumber>
    </recommendedName>
</protein>